<dbReference type="PANTHER" id="PTHR47756:SF2">
    <property type="entry name" value="BLL6612 PROTEIN"/>
    <property type="match status" value="1"/>
</dbReference>
<feature type="domain" description="RNA polymerase sigma factor 70 region 4 type 2" evidence="7">
    <location>
        <begin position="118"/>
        <end position="168"/>
    </location>
</feature>
<sequence length="414" mass="44454">MARASAVPVLATHDHRVTPGLDESTLRELVPAVLGVLIRRGADFAAAEDAVQEALLVALNTWPSDPPHDPNAWLITAAWRKFLDAVRGDVARRAREERLLAEPAAGPTQQADDTLRLYFLCAHPSLSASSAVALTLRAVGGLTTRQIAAAYMVPETTMAQRISRAKRTIAPGSSPVAPLAPGSSPVAPLAPIAQVLLVLYLVFNEGHSGDVDLAAEAIRLTRQLHVLTDDPEVDGLLALMLLHHARRAARTGADGGLIPLADQDRTRWRTDLITEGVELLQAALAHDALGPYQAQAAIAALHADAHTVDETDWVQIVEWYDELLNLTDSPVVRLNRAVAVGHADGPRAGLAALAEVDETVPRHTAASAYLHERAGDLTTAAQLYVRAAARAPNLAERDHLTREAARLNQRLHER</sequence>
<name>A0A9X3C1U5_9MYCO</name>
<dbReference type="PANTHER" id="PTHR47756">
    <property type="entry name" value="BLL6612 PROTEIN-RELATED"/>
    <property type="match status" value="1"/>
</dbReference>
<dbReference type="SUPFAM" id="SSF88946">
    <property type="entry name" value="Sigma2 domain of RNA polymerase sigma factors"/>
    <property type="match status" value="1"/>
</dbReference>
<keyword evidence="4" id="KW-0238">DNA-binding</keyword>
<organism evidence="9 10">
    <name type="scientific">Mycobacterium yunnanensis</name>
    <dbReference type="NCBI Taxonomy" id="368477"/>
    <lineage>
        <taxon>Bacteria</taxon>
        <taxon>Bacillati</taxon>
        <taxon>Actinomycetota</taxon>
        <taxon>Actinomycetes</taxon>
        <taxon>Mycobacteriales</taxon>
        <taxon>Mycobacteriaceae</taxon>
        <taxon>Mycobacterium</taxon>
    </lineage>
</organism>
<keyword evidence="2" id="KW-0805">Transcription regulation</keyword>
<reference evidence="9" key="1">
    <citation type="submission" date="2020-07" db="EMBL/GenBank/DDBJ databases">
        <authorList>
            <person name="Pettersson B.M.F."/>
            <person name="Behra P.R.K."/>
            <person name="Ramesh M."/>
            <person name="Das S."/>
            <person name="Dasgupta S."/>
            <person name="Kirsebom L.A."/>
        </authorList>
    </citation>
    <scope>NUCLEOTIDE SEQUENCE</scope>
    <source>
        <strain evidence="9">DSM 44838</strain>
    </source>
</reference>
<feature type="domain" description="DUF6596" evidence="8">
    <location>
        <begin position="193"/>
        <end position="283"/>
    </location>
</feature>
<protein>
    <submittedName>
        <fullName evidence="9">RNA polymerase subunit sigma-24</fullName>
    </submittedName>
</protein>
<dbReference type="Pfam" id="PF20239">
    <property type="entry name" value="DUF6596"/>
    <property type="match status" value="1"/>
</dbReference>
<evidence type="ECO:0000256" key="1">
    <source>
        <dbReference type="ARBA" id="ARBA00010641"/>
    </source>
</evidence>
<comment type="caution">
    <text evidence="9">The sequence shown here is derived from an EMBL/GenBank/DDBJ whole genome shotgun (WGS) entry which is preliminary data.</text>
</comment>
<evidence type="ECO:0000256" key="5">
    <source>
        <dbReference type="ARBA" id="ARBA00023163"/>
    </source>
</evidence>
<gene>
    <name evidence="9" type="ORF">H7K45_02855</name>
</gene>
<dbReference type="SUPFAM" id="SSF88659">
    <property type="entry name" value="Sigma3 and sigma4 domains of RNA polymerase sigma factors"/>
    <property type="match status" value="1"/>
</dbReference>
<dbReference type="InterPro" id="IPR013325">
    <property type="entry name" value="RNA_pol_sigma_r2"/>
</dbReference>
<comment type="similarity">
    <text evidence="1">Belongs to the sigma-70 factor family. ECF subfamily.</text>
</comment>
<keyword evidence="3" id="KW-0731">Sigma factor</keyword>
<dbReference type="InterPro" id="IPR046531">
    <property type="entry name" value="DUF6596"/>
</dbReference>
<dbReference type="EMBL" id="JACKVK010000002">
    <property type="protein sequence ID" value="MCV7419467.1"/>
    <property type="molecule type" value="Genomic_DNA"/>
</dbReference>
<evidence type="ECO:0000259" key="7">
    <source>
        <dbReference type="Pfam" id="PF08281"/>
    </source>
</evidence>
<accession>A0A9X3C1U5</accession>
<dbReference type="GO" id="GO:0003677">
    <property type="term" value="F:DNA binding"/>
    <property type="evidence" value="ECO:0007669"/>
    <property type="project" value="UniProtKB-KW"/>
</dbReference>
<dbReference type="AlphaFoldDB" id="A0A9X3C1U5"/>
<evidence type="ECO:0000313" key="10">
    <source>
        <dbReference type="Proteomes" id="UP001141629"/>
    </source>
</evidence>
<proteinExistence type="inferred from homology"/>
<evidence type="ECO:0000259" key="8">
    <source>
        <dbReference type="Pfam" id="PF20239"/>
    </source>
</evidence>
<dbReference type="InterPro" id="IPR013249">
    <property type="entry name" value="RNA_pol_sigma70_r4_t2"/>
</dbReference>
<reference evidence="9" key="2">
    <citation type="journal article" date="2022" name="BMC Genomics">
        <title>Comparative genome analysis of mycobacteria focusing on tRNA and non-coding RNA.</title>
        <authorList>
            <person name="Behra P.R.K."/>
            <person name="Pettersson B.M.F."/>
            <person name="Ramesh M."/>
            <person name="Das S."/>
            <person name="Dasgupta S."/>
            <person name="Kirsebom L.A."/>
        </authorList>
    </citation>
    <scope>NUCLEOTIDE SEQUENCE</scope>
    <source>
        <strain evidence="9">DSM 44838</strain>
    </source>
</reference>
<dbReference type="GO" id="GO:0006352">
    <property type="term" value="P:DNA-templated transcription initiation"/>
    <property type="evidence" value="ECO:0007669"/>
    <property type="project" value="InterPro"/>
</dbReference>
<evidence type="ECO:0000313" key="9">
    <source>
        <dbReference type="EMBL" id="MCV7419467.1"/>
    </source>
</evidence>
<dbReference type="Gene3D" id="1.10.1740.10">
    <property type="match status" value="1"/>
</dbReference>
<dbReference type="Proteomes" id="UP001141629">
    <property type="component" value="Unassembled WGS sequence"/>
</dbReference>
<dbReference type="Pfam" id="PF04542">
    <property type="entry name" value="Sigma70_r2"/>
    <property type="match status" value="1"/>
</dbReference>
<dbReference type="Pfam" id="PF08281">
    <property type="entry name" value="Sigma70_r4_2"/>
    <property type="match status" value="1"/>
</dbReference>
<evidence type="ECO:0000256" key="4">
    <source>
        <dbReference type="ARBA" id="ARBA00023125"/>
    </source>
</evidence>
<dbReference type="InterPro" id="IPR036388">
    <property type="entry name" value="WH-like_DNA-bd_sf"/>
</dbReference>
<evidence type="ECO:0000256" key="3">
    <source>
        <dbReference type="ARBA" id="ARBA00023082"/>
    </source>
</evidence>
<keyword evidence="5" id="KW-0804">Transcription</keyword>
<dbReference type="InterPro" id="IPR007627">
    <property type="entry name" value="RNA_pol_sigma70_r2"/>
</dbReference>
<dbReference type="InterPro" id="IPR013324">
    <property type="entry name" value="RNA_pol_sigma_r3/r4-like"/>
</dbReference>
<keyword evidence="10" id="KW-1185">Reference proteome</keyword>
<evidence type="ECO:0000256" key="2">
    <source>
        <dbReference type="ARBA" id="ARBA00023015"/>
    </source>
</evidence>
<dbReference type="GO" id="GO:0016987">
    <property type="term" value="F:sigma factor activity"/>
    <property type="evidence" value="ECO:0007669"/>
    <property type="project" value="UniProtKB-KW"/>
</dbReference>
<dbReference type="Gene3D" id="1.10.10.10">
    <property type="entry name" value="Winged helix-like DNA-binding domain superfamily/Winged helix DNA-binding domain"/>
    <property type="match status" value="1"/>
</dbReference>
<evidence type="ECO:0000259" key="6">
    <source>
        <dbReference type="Pfam" id="PF04542"/>
    </source>
</evidence>
<feature type="domain" description="RNA polymerase sigma-70 region 2" evidence="6">
    <location>
        <begin position="27"/>
        <end position="88"/>
    </location>
</feature>